<accession>A0A9K3H8M3</accession>
<organism evidence="1 2">
    <name type="scientific">Helianthus annuus</name>
    <name type="common">Common sunflower</name>
    <dbReference type="NCBI Taxonomy" id="4232"/>
    <lineage>
        <taxon>Eukaryota</taxon>
        <taxon>Viridiplantae</taxon>
        <taxon>Streptophyta</taxon>
        <taxon>Embryophyta</taxon>
        <taxon>Tracheophyta</taxon>
        <taxon>Spermatophyta</taxon>
        <taxon>Magnoliopsida</taxon>
        <taxon>eudicotyledons</taxon>
        <taxon>Gunneridae</taxon>
        <taxon>Pentapetalae</taxon>
        <taxon>asterids</taxon>
        <taxon>campanulids</taxon>
        <taxon>Asterales</taxon>
        <taxon>Asteraceae</taxon>
        <taxon>Asteroideae</taxon>
        <taxon>Heliantheae alliance</taxon>
        <taxon>Heliantheae</taxon>
        <taxon>Helianthus</taxon>
    </lineage>
</organism>
<comment type="caution">
    <text evidence="1">The sequence shown here is derived from an EMBL/GenBank/DDBJ whole genome shotgun (WGS) entry which is preliminary data.</text>
</comment>
<gene>
    <name evidence="1" type="ORF">HanXRQr2_Chr14g0654231</name>
</gene>
<name>A0A9K3H8M3_HELAN</name>
<keyword evidence="2" id="KW-1185">Reference proteome</keyword>
<reference evidence="1" key="2">
    <citation type="submission" date="2020-06" db="EMBL/GenBank/DDBJ databases">
        <title>Helianthus annuus Genome sequencing and assembly Release 2.</title>
        <authorList>
            <person name="Gouzy J."/>
            <person name="Langlade N."/>
            <person name="Munos S."/>
        </authorList>
    </citation>
    <scope>NUCLEOTIDE SEQUENCE</scope>
    <source>
        <tissue evidence="1">Leaves</tissue>
    </source>
</reference>
<dbReference type="EMBL" id="MNCJ02000329">
    <property type="protein sequence ID" value="KAF5769963.1"/>
    <property type="molecule type" value="Genomic_DNA"/>
</dbReference>
<dbReference type="Proteomes" id="UP000215914">
    <property type="component" value="Unassembled WGS sequence"/>
</dbReference>
<evidence type="ECO:0000313" key="1">
    <source>
        <dbReference type="EMBL" id="KAF5769963.1"/>
    </source>
</evidence>
<evidence type="ECO:0000313" key="2">
    <source>
        <dbReference type="Proteomes" id="UP000215914"/>
    </source>
</evidence>
<dbReference type="Gramene" id="mRNA:HanXRQr2_Chr14g0654231">
    <property type="protein sequence ID" value="CDS:HanXRQr2_Chr14g0654231.1"/>
    <property type="gene ID" value="HanXRQr2_Chr14g0654231"/>
</dbReference>
<reference evidence="1" key="1">
    <citation type="journal article" date="2017" name="Nature">
        <title>The sunflower genome provides insights into oil metabolism, flowering and Asterid evolution.</title>
        <authorList>
            <person name="Badouin H."/>
            <person name="Gouzy J."/>
            <person name="Grassa C.J."/>
            <person name="Murat F."/>
            <person name="Staton S.E."/>
            <person name="Cottret L."/>
            <person name="Lelandais-Briere C."/>
            <person name="Owens G.L."/>
            <person name="Carrere S."/>
            <person name="Mayjonade B."/>
            <person name="Legrand L."/>
            <person name="Gill N."/>
            <person name="Kane N.C."/>
            <person name="Bowers J.E."/>
            <person name="Hubner S."/>
            <person name="Bellec A."/>
            <person name="Berard A."/>
            <person name="Berges H."/>
            <person name="Blanchet N."/>
            <person name="Boniface M.C."/>
            <person name="Brunel D."/>
            <person name="Catrice O."/>
            <person name="Chaidir N."/>
            <person name="Claudel C."/>
            <person name="Donnadieu C."/>
            <person name="Faraut T."/>
            <person name="Fievet G."/>
            <person name="Helmstetter N."/>
            <person name="King M."/>
            <person name="Knapp S.J."/>
            <person name="Lai Z."/>
            <person name="Le Paslier M.C."/>
            <person name="Lippi Y."/>
            <person name="Lorenzon L."/>
            <person name="Mandel J.R."/>
            <person name="Marage G."/>
            <person name="Marchand G."/>
            <person name="Marquand E."/>
            <person name="Bret-Mestries E."/>
            <person name="Morien E."/>
            <person name="Nambeesan S."/>
            <person name="Nguyen T."/>
            <person name="Pegot-Espagnet P."/>
            <person name="Pouilly N."/>
            <person name="Raftis F."/>
            <person name="Sallet E."/>
            <person name="Schiex T."/>
            <person name="Thomas J."/>
            <person name="Vandecasteele C."/>
            <person name="Vares D."/>
            <person name="Vear F."/>
            <person name="Vautrin S."/>
            <person name="Crespi M."/>
            <person name="Mangin B."/>
            <person name="Burke J.M."/>
            <person name="Salse J."/>
            <person name="Munos S."/>
            <person name="Vincourt P."/>
            <person name="Rieseberg L.H."/>
            <person name="Langlade N.B."/>
        </authorList>
    </citation>
    <scope>NUCLEOTIDE SEQUENCE</scope>
    <source>
        <tissue evidence="1">Leaves</tissue>
    </source>
</reference>
<protein>
    <submittedName>
        <fullName evidence="1">Uncharacterized protein</fullName>
    </submittedName>
</protein>
<proteinExistence type="predicted"/>
<dbReference type="AlphaFoldDB" id="A0A9K3H8M3"/>
<sequence>MKKRKDYHKQIHDLNNRNLSTSFFKLFLRIFSFISGHSFLKLLRKTFNKLFSLL</sequence>